<dbReference type="HOGENOM" id="CLU_020336_7_0_1"/>
<evidence type="ECO:0000259" key="3">
    <source>
        <dbReference type="Pfam" id="PF12697"/>
    </source>
</evidence>
<dbReference type="STRING" id="1037660.A0A066WN23"/>
<dbReference type="EMBL" id="JMSN01000011">
    <property type="protein sequence ID" value="KDN52369.1"/>
    <property type="molecule type" value="Genomic_DNA"/>
</dbReference>
<dbReference type="AlphaFoldDB" id="A0A066WN23"/>
<protein>
    <submittedName>
        <fullName evidence="4">Alpha/beta-hydrolase</fullName>
    </submittedName>
</protein>
<dbReference type="Gene3D" id="3.40.50.1820">
    <property type="entry name" value="alpha/beta hydrolase"/>
    <property type="match status" value="1"/>
</dbReference>
<dbReference type="Pfam" id="PF12697">
    <property type="entry name" value="Abhydrolase_6"/>
    <property type="match status" value="1"/>
</dbReference>
<dbReference type="Proteomes" id="UP000027361">
    <property type="component" value="Unassembled WGS sequence"/>
</dbReference>
<keyword evidence="1 4" id="KW-0378">Hydrolase</keyword>
<dbReference type="PRINTS" id="PR00412">
    <property type="entry name" value="EPOXHYDRLASE"/>
</dbReference>
<dbReference type="PANTHER" id="PTHR43329">
    <property type="entry name" value="EPOXIDE HYDROLASE"/>
    <property type="match status" value="1"/>
</dbReference>
<reference evidence="4 5" key="1">
    <citation type="submission" date="2014-05" db="EMBL/GenBank/DDBJ databases">
        <title>Draft genome sequence of a rare smut relative, Tilletiaria anomala UBC 951.</title>
        <authorList>
            <consortium name="DOE Joint Genome Institute"/>
            <person name="Toome M."/>
            <person name="Kuo A."/>
            <person name="Henrissat B."/>
            <person name="Lipzen A."/>
            <person name="Tritt A."/>
            <person name="Yoshinaga Y."/>
            <person name="Zane M."/>
            <person name="Barry K."/>
            <person name="Grigoriev I.V."/>
            <person name="Spatafora J.W."/>
            <person name="Aimea M.C."/>
        </authorList>
    </citation>
    <scope>NUCLEOTIDE SEQUENCE [LARGE SCALE GENOMIC DNA]</scope>
    <source>
        <strain evidence="4 5">UBC 951</strain>
    </source>
</reference>
<dbReference type="OMA" id="KFHYVEA"/>
<evidence type="ECO:0000256" key="2">
    <source>
        <dbReference type="ARBA" id="ARBA00038334"/>
    </source>
</evidence>
<accession>A0A066WN23</accession>
<comment type="similarity">
    <text evidence="2">Belongs to the AB hydrolase superfamily. Epoxide hydrolase family.</text>
</comment>
<evidence type="ECO:0000313" key="5">
    <source>
        <dbReference type="Proteomes" id="UP000027361"/>
    </source>
</evidence>
<dbReference type="OrthoDB" id="408373at2759"/>
<gene>
    <name evidence="4" type="ORF">K437DRAFT_254355</name>
</gene>
<organism evidence="4 5">
    <name type="scientific">Tilletiaria anomala (strain ATCC 24038 / CBS 436.72 / UBC 951)</name>
    <dbReference type="NCBI Taxonomy" id="1037660"/>
    <lineage>
        <taxon>Eukaryota</taxon>
        <taxon>Fungi</taxon>
        <taxon>Dikarya</taxon>
        <taxon>Basidiomycota</taxon>
        <taxon>Ustilaginomycotina</taxon>
        <taxon>Exobasidiomycetes</taxon>
        <taxon>Georgefischeriales</taxon>
        <taxon>Tilletiariaceae</taxon>
        <taxon>Tilletiaria</taxon>
    </lineage>
</organism>
<feature type="domain" description="AB hydrolase-1" evidence="3">
    <location>
        <begin position="40"/>
        <end position="349"/>
    </location>
</feature>
<dbReference type="InterPro" id="IPR029058">
    <property type="entry name" value="AB_hydrolase_fold"/>
</dbReference>
<keyword evidence="5" id="KW-1185">Reference proteome</keyword>
<evidence type="ECO:0000256" key="1">
    <source>
        <dbReference type="ARBA" id="ARBA00022801"/>
    </source>
</evidence>
<comment type="caution">
    <text evidence="4">The sequence shown here is derived from an EMBL/GenBank/DDBJ whole genome shotgun (WGS) entry which is preliminary data.</text>
</comment>
<dbReference type="InterPro" id="IPR000639">
    <property type="entry name" value="Epox_hydrolase-like"/>
</dbReference>
<dbReference type="InterPro" id="IPR000073">
    <property type="entry name" value="AB_hydrolase_1"/>
</dbReference>
<evidence type="ECO:0000313" key="4">
    <source>
        <dbReference type="EMBL" id="KDN52369.1"/>
    </source>
</evidence>
<dbReference type="GeneID" id="25263838"/>
<name>A0A066WN23_TILAU</name>
<dbReference type="InParanoid" id="A0A066WN23"/>
<sequence>MTSRHSRFFVTPIEAGNTFQRRYHYLDISPPAGVPQKATFLLLHGFPDCHASWSRITAPLSMSGFRLIVPDCLGCGLSSKPAYPDRIAEYGLKSMVEDLCDLLDHARAGEGALYGAETIRLAGSGKGGRIVVIGHDWGGALAWAFAQYHPERLLGVSSLAVPYSAPSGKYASIEEIIKRVPNFGYQQFFSSPRSTPIVEKHLERFLRLVFSAPGLFSSSTSHNDPHAPIANTEWVTVGKLERQLTGGGDPPTTGGKLLSDEEFEGRMCVFRSGGMEGPLNWYRTTKINAETEAGLISKGLPATLPALFLQPDMDAALPTWMAKSGAKLVPSLRTVAVRNCGHWVQLECPSTTELEIRRWFDEKVVKQAEALQGVVGWIKSKL</sequence>
<dbReference type="SUPFAM" id="SSF53474">
    <property type="entry name" value="alpha/beta-Hydrolases"/>
    <property type="match status" value="1"/>
</dbReference>
<dbReference type="RefSeq" id="XP_013245214.1">
    <property type="nucleotide sequence ID" value="XM_013389760.1"/>
</dbReference>
<proteinExistence type="inferred from homology"/>
<dbReference type="GO" id="GO:0016787">
    <property type="term" value="F:hydrolase activity"/>
    <property type="evidence" value="ECO:0007669"/>
    <property type="project" value="UniProtKB-KW"/>
</dbReference>